<evidence type="ECO:0000313" key="5">
    <source>
        <dbReference type="Proteomes" id="UP000199459"/>
    </source>
</evidence>
<organism evidence="4 5">
    <name type="scientific">Nitrosomonas marina</name>
    <dbReference type="NCBI Taxonomy" id="917"/>
    <lineage>
        <taxon>Bacteria</taxon>
        <taxon>Pseudomonadati</taxon>
        <taxon>Pseudomonadota</taxon>
        <taxon>Betaproteobacteria</taxon>
        <taxon>Nitrosomonadales</taxon>
        <taxon>Nitrosomonadaceae</taxon>
        <taxon>Nitrosomonas</taxon>
    </lineage>
</organism>
<dbReference type="OrthoDB" id="9769113at2"/>
<dbReference type="PANTHER" id="PTHR43000">
    <property type="entry name" value="DTDP-D-GLUCOSE 4,6-DEHYDRATASE-RELATED"/>
    <property type="match status" value="1"/>
</dbReference>
<feature type="domain" description="Rhodanese" evidence="3">
    <location>
        <begin position="15"/>
        <end position="60"/>
    </location>
</feature>
<dbReference type="EMBL" id="FOCP01000001">
    <property type="protein sequence ID" value="SEM67949.1"/>
    <property type="molecule type" value="Genomic_DNA"/>
</dbReference>
<dbReference type="AlphaFoldDB" id="A0A1H8ADS0"/>
<accession>A0A1H8ADS0</accession>
<proteinExistence type="inferred from homology"/>
<comment type="similarity">
    <text evidence="2">Belongs to the NAD(P)-dependent epimerase/dehydratase family.</text>
</comment>
<dbReference type="Pfam" id="PF01370">
    <property type="entry name" value="Epimerase"/>
    <property type="match status" value="1"/>
</dbReference>
<dbReference type="InterPro" id="IPR001509">
    <property type="entry name" value="Epimerase_deHydtase"/>
</dbReference>
<dbReference type="Proteomes" id="UP000199459">
    <property type="component" value="Unassembled WGS sequence"/>
</dbReference>
<reference evidence="4 5" key="1">
    <citation type="submission" date="2016-10" db="EMBL/GenBank/DDBJ databases">
        <authorList>
            <person name="de Groot N.N."/>
        </authorList>
    </citation>
    <scope>NUCLEOTIDE SEQUENCE [LARGE SCALE GENOMIC DNA]</scope>
    <source>
        <strain evidence="4 5">Nm22</strain>
    </source>
</reference>
<name>A0A1H8ADS0_9PROT</name>
<sequence length="320" mass="36151">MTHNTISKDLPFSSQTVIVFGASGFLGSHVADALSAAGYRVRLFDRSASPFLRQGQEMITGDIMDIQQVIDAVKGADIVYNFAAIADIDEAHNKPVETATINVLGNTHVLEAARLANVRRFVFASSVYVYSESGSFYRASKQASERFTETYHERYGLEYNILRYGSLYGRRSDRRNGIYRMLHEAITHHSITYKGSGNAIREYIHVEDAARMSVQILAPEFANRHLILTGQEKLRIRDVMTMISEIMPWPVELRFDEASTVHHYEITPYAFQPRVGRKLVLNEHVDLGQGLLDCIREIHQVLEHADENDDATPSTSDNRA</sequence>
<dbReference type="RefSeq" id="WP_090626902.1">
    <property type="nucleotide sequence ID" value="NZ_FOCP01000001.1"/>
</dbReference>
<dbReference type="InterPro" id="IPR036291">
    <property type="entry name" value="NAD(P)-bd_dom_sf"/>
</dbReference>
<dbReference type="Gene3D" id="3.40.50.720">
    <property type="entry name" value="NAD(P)-binding Rossmann-like Domain"/>
    <property type="match status" value="1"/>
</dbReference>
<gene>
    <name evidence="4" type="ORF">SAMN05216325_10161</name>
</gene>
<dbReference type="CDD" id="cd08946">
    <property type="entry name" value="SDR_e"/>
    <property type="match status" value="1"/>
</dbReference>
<evidence type="ECO:0000256" key="2">
    <source>
        <dbReference type="ARBA" id="ARBA00007637"/>
    </source>
</evidence>
<comment type="pathway">
    <text evidence="1">Bacterial outer membrane biogenesis; LPS O-antigen biosynthesis.</text>
</comment>
<dbReference type="STRING" id="917.SAMN05216326_11246"/>
<dbReference type="SUPFAM" id="SSF51735">
    <property type="entry name" value="NAD(P)-binding Rossmann-fold domains"/>
    <property type="match status" value="1"/>
</dbReference>
<protein>
    <submittedName>
        <fullName evidence="4">UDP-glucose 4-epimerase</fullName>
    </submittedName>
</protein>
<dbReference type="InterPro" id="IPR001763">
    <property type="entry name" value="Rhodanese-like_dom"/>
</dbReference>
<evidence type="ECO:0000313" key="4">
    <source>
        <dbReference type="EMBL" id="SEM67949.1"/>
    </source>
</evidence>
<evidence type="ECO:0000259" key="3">
    <source>
        <dbReference type="PROSITE" id="PS50206"/>
    </source>
</evidence>
<evidence type="ECO:0000256" key="1">
    <source>
        <dbReference type="ARBA" id="ARBA00005125"/>
    </source>
</evidence>
<dbReference type="PROSITE" id="PS50206">
    <property type="entry name" value="RHODANESE_3"/>
    <property type="match status" value="1"/>
</dbReference>